<proteinExistence type="predicted"/>
<dbReference type="Pfam" id="PF03929">
    <property type="entry name" value="PepSY_TM"/>
    <property type="match status" value="1"/>
</dbReference>
<keyword evidence="1" id="KW-0472">Membrane</keyword>
<organism evidence="2 3">
    <name type="scientific">Acanthopleuribacter pedis</name>
    <dbReference type="NCBI Taxonomy" id="442870"/>
    <lineage>
        <taxon>Bacteria</taxon>
        <taxon>Pseudomonadati</taxon>
        <taxon>Acidobacteriota</taxon>
        <taxon>Holophagae</taxon>
        <taxon>Acanthopleuribacterales</taxon>
        <taxon>Acanthopleuribacteraceae</taxon>
        <taxon>Acanthopleuribacter</taxon>
    </lineage>
</organism>
<comment type="caution">
    <text evidence="2">The sequence shown here is derived from an EMBL/GenBank/DDBJ whole genome shotgun (WGS) entry which is preliminary data.</text>
</comment>
<evidence type="ECO:0000313" key="2">
    <source>
        <dbReference type="EMBL" id="MBO1318351.1"/>
    </source>
</evidence>
<dbReference type="AlphaFoldDB" id="A0A8J7U4J0"/>
<feature type="transmembrane region" description="Helical" evidence="1">
    <location>
        <begin position="172"/>
        <end position="193"/>
    </location>
</feature>
<dbReference type="InterPro" id="IPR005625">
    <property type="entry name" value="PepSY-ass_TM"/>
</dbReference>
<evidence type="ECO:0000256" key="1">
    <source>
        <dbReference type="SAM" id="Phobius"/>
    </source>
</evidence>
<evidence type="ECO:0000313" key="3">
    <source>
        <dbReference type="Proteomes" id="UP000664417"/>
    </source>
</evidence>
<keyword evidence="1" id="KW-1133">Transmembrane helix</keyword>
<keyword evidence="3" id="KW-1185">Reference proteome</keyword>
<keyword evidence="1" id="KW-0812">Transmembrane</keyword>
<dbReference type="RefSeq" id="WP_207858067.1">
    <property type="nucleotide sequence ID" value="NZ_JAFREP010000005.1"/>
</dbReference>
<accession>A0A8J7U4J0</accession>
<gene>
    <name evidence="2" type="ORF">J3U88_07785</name>
</gene>
<name>A0A8J7U4J0_9BACT</name>
<dbReference type="Proteomes" id="UP000664417">
    <property type="component" value="Unassembled WGS sequence"/>
</dbReference>
<sequence>MNRRIHRILALVLTLPFFAWAVTGIFFHLKPGYAAAYAMPRVKTYPLGELPALTPQPSWHRIQWTRTVLGLHLLVEADGKKRHLDPATGEDWTPDLAQIERLVVDALAEDPVIGGKVIEVALDRVTLDNGRTVQVHWQNLGLSQKGRDTRFINWMYEIHYLRWTGIRSLDQVLAPFGLVLVTVLLVTGLRLWVKSSPLFGGRFR</sequence>
<reference evidence="2" key="1">
    <citation type="submission" date="2021-03" db="EMBL/GenBank/DDBJ databases">
        <authorList>
            <person name="Wang G."/>
        </authorList>
    </citation>
    <scope>NUCLEOTIDE SEQUENCE</scope>
    <source>
        <strain evidence="2">KCTC 12899</strain>
    </source>
</reference>
<dbReference type="EMBL" id="JAFREP010000005">
    <property type="protein sequence ID" value="MBO1318351.1"/>
    <property type="molecule type" value="Genomic_DNA"/>
</dbReference>
<protein>
    <submittedName>
        <fullName evidence="2">PepSY domain-containing protein</fullName>
    </submittedName>
</protein>